<dbReference type="EMBL" id="MU276596">
    <property type="protein sequence ID" value="KAI0038100.1"/>
    <property type="molecule type" value="Genomic_DNA"/>
</dbReference>
<organism evidence="1 2">
    <name type="scientific">Auriscalpium vulgare</name>
    <dbReference type="NCBI Taxonomy" id="40419"/>
    <lineage>
        <taxon>Eukaryota</taxon>
        <taxon>Fungi</taxon>
        <taxon>Dikarya</taxon>
        <taxon>Basidiomycota</taxon>
        <taxon>Agaricomycotina</taxon>
        <taxon>Agaricomycetes</taxon>
        <taxon>Russulales</taxon>
        <taxon>Auriscalpiaceae</taxon>
        <taxon>Auriscalpium</taxon>
    </lineage>
</organism>
<name>A0ACB8R2Y1_9AGAM</name>
<reference evidence="1" key="1">
    <citation type="submission" date="2021-02" db="EMBL/GenBank/DDBJ databases">
        <authorList>
            <consortium name="DOE Joint Genome Institute"/>
            <person name="Ahrendt S."/>
            <person name="Looney B.P."/>
            <person name="Miyauchi S."/>
            <person name="Morin E."/>
            <person name="Drula E."/>
            <person name="Courty P.E."/>
            <person name="Chicoki N."/>
            <person name="Fauchery L."/>
            <person name="Kohler A."/>
            <person name="Kuo A."/>
            <person name="Labutti K."/>
            <person name="Pangilinan J."/>
            <person name="Lipzen A."/>
            <person name="Riley R."/>
            <person name="Andreopoulos W."/>
            <person name="He G."/>
            <person name="Johnson J."/>
            <person name="Barry K.W."/>
            <person name="Grigoriev I.V."/>
            <person name="Nagy L."/>
            <person name="Hibbett D."/>
            <person name="Henrissat B."/>
            <person name="Matheny P.B."/>
            <person name="Labbe J."/>
            <person name="Martin F."/>
        </authorList>
    </citation>
    <scope>NUCLEOTIDE SEQUENCE</scope>
    <source>
        <strain evidence="1">FP105234-sp</strain>
    </source>
</reference>
<evidence type="ECO:0000313" key="2">
    <source>
        <dbReference type="Proteomes" id="UP000814033"/>
    </source>
</evidence>
<proteinExistence type="predicted"/>
<evidence type="ECO:0000313" key="1">
    <source>
        <dbReference type="EMBL" id="KAI0038100.1"/>
    </source>
</evidence>
<protein>
    <submittedName>
        <fullName evidence="1">Uncharacterized protein</fullName>
    </submittedName>
</protein>
<comment type="caution">
    <text evidence="1">The sequence shown here is derived from an EMBL/GenBank/DDBJ whole genome shotgun (WGS) entry which is preliminary data.</text>
</comment>
<keyword evidence="2" id="KW-1185">Reference proteome</keyword>
<reference evidence="1" key="2">
    <citation type="journal article" date="2022" name="New Phytol.">
        <title>Evolutionary transition to the ectomycorrhizal habit in the genomes of a hyperdiverse lineage of mushroom-forming fungi.</title>
        <authorList>
            <person name="Looney B."/>
            <person name="Miyauchi S."/>
            <person name="Morin E."/>
            <person name="Drula E."/>
            <person name="Courty P.E."/>
            <person name="Kohler A."/>
            <person name="Kuo A."/>
            <person name="LaButti K."/>
            <person name="Pangilinan J."/>
            <person name="Lipzen A."/>
            <person name="Riley R."/>
            <person name="Andreopoulos W."/>
            <person name="He G."/>
            <person name="Johnson J."/>
            <person name="Nolan M."/>
            <person name="Tritt A."/>
            <person name="Barry K.W."/>
            <person name="Grigoriev I.V."/>
            <person name="Nagy L.G."/>
            <person name="Hibbett D."/>
            <person name="Henrissat B."/>
            <person name="Matheny P.B."/>
            <person name="Labbe J."/>
            <person name="Martin F.M."/>
        </authorList>
    </citation>
    <scope>NUCLEOTIDE SEQUENCE</scope>
    <source>
        <strain evidence="1">FP105234-sp</strain>
    </source>
</reference>
<accession>A0ACB8R2Y1</accession>
<gene>
    <name evidence="1" type="ORF">FA95DRAFT_1578408</name>
</gene>
<dbReference type="Proteomes" id="UP000814033">
    <property type="component" value="Unassembled WGS sequence"/>
</dbReference>
<sequence length="251" mass="26447">MRPLASLCAAMLPTCPTSGAASPHALPHHPSSLAATPTATQPRHHDLTSPSTMDPASDSWLDRLSPGDIPPFRHLPPDIQHMLLDSDSDASEPSVQGSPIDAPVLPHTASPVSPTHSPIRRFVKARTPQSGSETEPSTPLSLGTWAKRAAAPDKAISPPTVVGSPAGSRAEDPFAPGHLLDQASRQPRTARADAAMPFTAALRLADPPSPSPAPRLIMPFVGRAPSPVRAKRYREIVDVPRETRKAKVDGG</sequence>